<comment type="caution">
    <text evidence="2">The sequence shown here is derived from an EMBL/GenBank/DDBJ whole genome shotgun (WGS) entry which is preliminary data.</text>
</comment>
<dbReference type="EMBL" id="JANHAX010000002">
    <property type="protein sequence ID" value="MDQ2090187.1"/>
    <property type="molecule type" value="Genomic_DNA"/>
</dbReference>
<reference evidence="2" key="1">
    <citation type="submission" date="2022-07" db="EMBL/GenBank/DDBJ databases">
        <authorList>
            <person name="Otstavnykh N."/>
            <person name="Isaeva M."/>
            <person name="Bystritskaya E."/>
        </authorList>
    </citation>
    <scope>NUCLEOTIDE SEQUENCE</scope>
    <source>
        <strain evidence="2">KCTC 52189</strain>
    </source>
</reference>
<dbReference type="SUPFAM" id="SSF141086">
    <property type="entry name" value="Agglutinin HPA-like"/>
    <property type="match status" value="1"/>
</dbReference>
<dbReference type="InterPro" id="IPR019019">
    <property type="entry name" value="H-type_lectin_domain"/>
</dbReference>
<keyword evidence="3" id="KW-1185">Reference proteome</keyword>
<dbReference type="PANTHER" id="PTHR46938">
    <property type="entry name" value="DISCOIDIN-1 SUBUNIT A-RELATED-RELATED"/>
    <property type="match status" value="1"/>
</dbReference>
<dbReference type="Proteomes" id="UP001226762">
    <property type="component" value="Unassembled WGS sequence"/>
</dbReference>
<reference evidence="2" key="2">
    <citation type="submission" date="2023-02" db="EMBL/GenBank/DDBJ databases">
        <title>'Rhodoalgimonas zhirmunskyi' gen. nov., isolated from a red alga.</title>
        <authorList>
            <person name="Nedashkovskaya O.I."/>
            <person name="Otstavnykh N.Y."/>
            <person name="Bystritskaya E.P."/>
            <person name="Balabanova L.A."/>
            <person name="Isaeva M.P."/>
        </authorList>
    </citation>
    <scope>NUCLEOTIDE SEQUENCE</scope>
    <source>
        <strain evidence="2">KCTC 52189</strain>
    </source>
</reference>
<dbReference type="Pfam" id="PF09458">
    <property type="entry name" value="H_lectin"/>
    <property type="match status" value="1"/>
</dbReference>
<sequence length="116" mass="13000">MKKFASQSIGIAQGNDVLFEDFEDGGEMWTGMGHRERVKGITFAEPFKEVPAVHCSLTLWDVDSATNVRADVEAINVTGNGFDLVFRTWGDTKVARVRISWMAIGPVTNEDDWELY</sequence>
<dbReference type="GO" id="GO:0045335">
    <property type="term" value="C:phagocytic vesicle"/>
    <property type="evidence" value="ECO:0007669"/>
    <property type="project" value="TreeGrafter"/>
</dbReference>
<evidence type="ECO:0000259" key="1">
    <source>
        <dbReference type="Pfam" id="PF09458"/>
    </source>
</evidence>
<dbReference type="GO" id="GO:0098636">
    <property type="term" value="C:protein complex involved in cell adhesion"/>
    <property type="evidence" value="ECO:0007669"/>
    <property type="project" value="TreeGrafter"/>
</dbReference>
<dbReference type="GO" id="GO:0098609">
    <property type="term" value="P:cell-cell adhesion"/>
    <property type="evidence" value="ECO:0007669"/>
    <property type="project" value="TreeGrafter"/>
</dbReference>
<name>A0AAE4B4G1_9RHOB</name>
<organism evidence="2 3">
    <name type="scientific">Marimonas arenosa</name>
    <dbReference type="NCBI Taxonomy" id="1795305"/>
    <lineage>
        <taxon>Bacteria</taxon>
        <taxon>Pseudomonadati</taxon>
        <taxon>Pseudomonadota</taxon>
        <taxon>Alphaproteobacteria</taxon>
        <taxon>Rhodobacterales</taxon>
        <taxon>Paracoccaceae</taxon>
        <taxon>Marimonas</taxon>
    </lineage>
</organism>
<gene>
    <name evidence="2" type="ORF">NO357_09790</name>
</gene>
<proteinExistence type="predicted"/>
<protein>
    <submittedName>
        <fullName evidence="2">H-type lectin domain-containing protein</fullName>
    </submittedName>
</protein>
<accession>A0AAE4B4G1</accession>
<dbReference type="AlphaFoldDB" id="A0AAE4B4G1"/>
<dbReference type="Gene3D" id="2.60.40.2080">
    <property type="match status" value="1"/>
</dbReference>
<evidence type="ECO:0000313" key="2">
    <source>
        <dbReference type="EMBL" id="MDQ2090187.1"/>
    </source>
</evidence>
<dbReference type="InterPro" id="IPR052487">
    <property type="entry name" value="Galactose-binding_lectin"/>
</dbReference>
<dbReference type="GO" id="GO:0070492">
    <property type="term" value="F:oligosaccharide binding"/>
    <property type="evidence" value="ECO:0007669"/>
    <property type="project" value="TreeGrafter"/>
</dbReference>
<dbReference type="RefSeq" id="WP_306735455.1">
    <property type="nucleotide sequence ID" value="NZ_JANHAX010000002.1"/>
</dbReference>
<dbReference type="InterPro" id="IPR037221">
    <property type="entry name" value="H-type_lectin_dom_sf"/>
</dbReference>
<dbReference type="GO" id="GO:0009986">
    <property type="term" value="C:cell surface"/>
    <property type="evidence" value="ECO:0007669"/>
    <property type="project" value="TreeGrafter"/>
</dbReference>
<evidence type="ECO:0000313" key="3">
    <source>
        <dbReference type="Proteomes" id="UP001226762"/>
    </source>
</evidence>
<feature type="domain" description="H-type lectin" evidence="1">
    <location>
        <begin position="40"/>
        <end position="104"/>
    </location>
</feature>
<dbReference type="GO" id="GO:0030247">
    <property type="term" value="F:polysaccharide binding"/>
    <property type="evidence" value="ECO:0007669"/>
    <property type="project" value="TreeGrafter"/>
</dbReference>
<dbReference type="GO" id="GO:0046871">
    <property type="term" value="F:N-acetylgalactosamine binding"/>
    <property type="evidence" value="ECO:0007669"/>
    <property type="project" value="TreeGrafter"/>
</dbReference>